<dbReference type="Gene3D" id="3.90.180.10">
    <property type="entry name" value="Medium-chain alcohol dehydrogenases, catalytic domain"/>
    <property type="match status" value="1"/>
</dbReference>
<dbReference type="SMART" id="SM00827">
    <property type="entry name" value="PKS_AT"/>
    <property type="match status" value="1"/>
</dbReference>
<evidence type="ECO:0000259" key="8">
    <source>
        <dbReference type="PROSITE" id="PS52004"/>
    </source>
</evidence>
<evidence type="ECO:0000256" key="1">
    <source>
        <dbReference type="ARBA" id="ARBA00022450"/>
    </source>
</evidence>
<dbReference type="InterPro" id="IPR014030">
    <property type="entry name" value="Ketoacyl_synth_N"/>
</dbReference>
<dbReference type="CDD" id="cd05195">
    <property type="entry name" value="enoyl_red"/>
    <property type="match status" value="1"/>
</dbReference>
<dbReference type="SMART" id="SM00826">
    <property type="entry name" value="PKS_DH"/>
    <property type="match status" value="1"/>
</dbReference>
<dbReference type="PROSITE" id="PS00606">
    <property type="entry name" value="KS3_1"/>
    <property type="match status" value="1"/>
</dbReference>
<feature type="region of interest" description="Disordered" evidence="6">
    <location>
        <begin position="1"/>
        <end position="26"/>
    </location>
</feature>
<dbReference type="GO" id="GO:0031177">
    <property type="term" value="F:phosphopantetheine binding"/>
    <property type="evidence" value="ECO:0007669"/>
    <property type="project" value="InterPro"/>
</dbReference>
<dbReference type="InterPro" id="IPR013968">
    <property type="entry name" value="PKS_KR"/>
</dbReference>
<dbReference type="SUPFAM" id="SSF51735">
    <property type="entry name" value="NAD(P)-binding Rossmann-fold domains"/>
    <property type="match status" value="3"/>
</dbReference>
<dbReference type="InterPro" id="IPR020806">
    <property type="entry name" value="PKS_PP-bd"/>
</dbReference>
<dbReference type="Pfam" id="PF08659">
    <property type="entry name" value="KR"/>
    <property type="match status" value="1"/>
</dbReference>
<dbReference type="SMART" id="SM00829">
    <property type="entry name" value="PKS_ER"/>
    <property type="match status" value="1"/>
</dbReference>
<dbReference type="PROSITE" id="PS00012">
    <property type="entry name" value="PHOSPHOPANTETHEINE"/>
    <property type="match status" value="1"/>
</dbReference>
<dbReference type="Gene3D" id="3.40.47.10">
    <property type="match status" value="1"/>
</dbReference>
<dbReference type="SUPFAM" id="SSF47336">
    <property type="entry name" value="ACP-like"/>
    <property type="match status" value="1"/>
</dbReference>
<dbReference type="Pfam" id="PF02801">
    <property type="entry name" value="Ketoacyl-synt_C"/>
    <property type="match status" value="1"/>
</dbReference>
<dbReference type="PROSITE" id="PS52019">
    <property type="entry name" value="PKS_MFAS_DH"/>
    <property type="match status" value="1"/>
</dbReference>
<dbReference type="Pfam" id="PF00550">
    <property type="entry name" value="PP-binding"/>
    <property type="match status" value="1"/>
</dbReference>
<proteinExistence type="predicted"/>
<dbReference type="InterPro" id="IPR014031">
    <property type="entry name" value="Ketoacyl_synth_C"/>
</dbReference>
<dbReference type="Gene3D" id="3.30.70.3290">
    <property type="match status" value="1"/>
</dbReference>
<keyword evidence="3" id="KW-0808">Transferase</keyword>
<dbReference type="PANTHER" id="PTHR43775">
    <property type="entry name" value="FATTY ACID SYNTHASE"/>
    <property type="match status" value="1"/>
</dbReference>
<evidence type="ECO:0000313" key="10">
    <source>
        <dbReference type="EMBL" id="TDD72506.1"/>
    </source>
</evidence>
<feature type="domain" description="PKS/mFAS DH" evidence="9">
    <location>
        <begin position="909"/>
        <end position="1191"/>
    </location>
</feature>
<dbReference type="CDD" id="cd00833">
    <property type="entry name" value="PKS"/>
    <property type="match status" value="1"/>
</dbReference>
<dbReference type="FunFam" id="3.40.50.720:FF:000209">
    <property type="entry name" value="Polyketide synthase Pks12"/>
    <property type="match status" value="1"/>
</dbReference>
<dbReference type="SMART" id="SM00823">
    <property type="entry name" value="PKS_PP"/>
    <property type="match status" value="1"/>
</dbReference>
<dbReference type="InterPro" id="IPR020841">
    <property type="entry name" value="PKS_Beta-ketoAc_synthase_dom"/>
</dbReference>
<protein>
    <submittedName>
        <fullName evidence="10">SDR family NAD(P)-dependent oxidoreductase</fullName>
    </submittedName>
</protein>
<feature type="region of interest" description="N-terminal hotdog fold" evidence="5">
    <location>
        <begin position="909"/>
        <end position="1030"/>
    </location>
</feature>
<dbReference type="GO" id="GO:0005737">
    <property type="term" value="C:cytoplasm"/>
    <property type="evidence" value="ECO:0007669"/>
    <property type="project" value="TreeGrafter"/>
</dbReference>
<feature type="domain" description="Ketosynthase family 3 (KS3)" evidence="8">
    <location>
        <begin position="26"/>
        <end position="447"/>
    </location>
</feature>
<name>A0A4R5ALP4_9ACTN</name>
<dbReference type="InterPro" id="IPR018201">
    <property type="entry name" value="Ketoacyl_synth_AS"/>
</dbReference>
<dbReference type="InterPro" id="IPR057326">
    <property type="entry name" value="KR_dom"/>
</dbReference>
<dbReference type="Pfam" id="PF21089">
    <property type="entry name" value="PKS_DH_N"/>
    <property type="match status" value="1"/>
</dbReference>
<evidence type="ECO:0000256" key="5">
    <source>
        <dbReference type="PROSITE-ProRule" id="PRU01363"/>
    </source>
</evidence>
<dbReference type="RefSeq" id="WP_131901021.1">
    <property type="nucleotide sequence ID" value="NZ_SMKU01000275.1"/>
</dbReference>
<organism evidence="10 11">
    <name type="scientific">Actinomadura rubrisoli</name>
    <dbReference type="NCBI Taxonomy" id="2530368"/>
    <lineage>
        <taxon>Bacteria</taxon>
        <taxon>Bacillati</taxon>
        <taxon>Actinomycetota</taxon>
        <taxon>Actinomycetes</taxon>
        <taxon>Streptosporangiales</taxon>
        <taxon>Thermomonosporaceae</taxon>
        <taxon>Actinomadura</taxon>
    </lineage>
</organism>
<dbReference type="GO" id="GO:0006633">
    <property type="term" value="P:fatty acid biosynthetic process"/>
    <property type="evidence" value="ECO:0007669"/>
    <property type="project" value="InterPro"/>
</dbReference>
<dbReference type="Pfam" id="PF00109">
    <property type="entry name" value="ketoacyl-synt"/>
    <property type="match status" value="1"/>
</dbReference>
<dbReference type="GO" id="GO:0004312">
    <property type="term" value="F:fatty acid synthase activity"/>
    <property type="evidence" value="ECO:0007669"/>
    <property type="project" value="TreeGrafter"/>
</dbReference>
<keyword evidence="1" id="KW-0596">Phosphopantetheine</keyword>
<dbReference type="InterPro" id="IPR016036">
    <property type="entry name" value="Malonyl_transacylase_ACP-bd"/>
</dbReference>
<dbReference type="InterPro" id="IPR011032">
    <property type="entry name" value="GroES-like_sf"/>
</dbReference>
<keyword evidence="2" id="KW-0597">Phosphoprotein</keyword>
<dbReference type="Pfam" id="PF08240">
    <property type="entry name" value="ADH_N"/>
    <property type="match status" value="1"/>
</dbReference>
<dbReference type="SMART" id="SM00822">
    <property type="entry name" value="PKS_KR"/>
    <property type="match status" value="1"/>
</dbReference>
<evidence type="ECO:0000256" key="4">
    <source>
        <dbReference type="ARBA" id="ARBA00023268"/>
    </source>
</evidence>
<dbReference type="InterPro" id="IPR009081">
    <property type="entry name" value="PP-bd_ACP"/>
</dbReference>
<evidence type="ECO:0000259" key="7">
    <source>
        <dbReference type="PROSITE" id="PS50075"/>
    </source>
</evidence>
<sequence>MQGGIGNEHREESPLKDTNNGPSDGLEPIAVVGMGCRLPGGVCSPEQLWSHLIAGRDLVTEVPPEKWDLEEVYDSEPGTQGRSVSRWGGFLEDVAGFDHAFFGVGREEAEAADPQHRILLEVAWESVESAGIAPSLLTGSNTGVFAGLSYADYLVRHHAAGTGDNPYTPMGTAPSVASGRIAYLLDFHGPALTIDTACSSSLVAVHLACESLRRRECDAALAGGVEVTLSPDLSVAFSGYGMLSSDGRCKAFSRGANGFVRSEGCGVVMLKRLRDADAAGDRVLAVLRSSAINQDGRSNGLSAPTVRGQVEVQRQALQRADVDPAHVGYVESHGTGTPVGDPIEMAALRSTYGSGQECAVGSVKTNIGHCEPASGVIGLIKSVLAVRHGQIPPNLHFSGFGDGVETSGTGLFVPTEVTAWPVPGSPRRAAVSSYGFSGTNAHAVIEQAPATIAAPATPSEPPWLFPISASSPGSLAATAARTAEWVVGEGNDAPLADLAYTLTRRREHRPERAVVIAESKSELLNGLSALSQGQAGEAIARGRIRGRGMGPVWVFSGQGSQWAGMASPLLEREPSFNDVIGRLDPLVRHEGGFSLQDTLRGTALVEGMDRVQPTLFAIQVALAATWRAHGVEPAAVIGHSMGETAAAVVAGALSIEDGVKVICRRSKLLSALSGVGALVSVDLPADQVADDLAASGLAGVSIAVVGSPQQTVVSGDTDQVHEILAQWEASGRMARLVAAPVASHSAQMDPILDDLMRQLSGLNPTIPEVPFYTTVLDDPHDTPPLDASYWASNLRQPVRFMAAVTAALNDGHSTFVELSPHPMLTHAIAETADHLQRRADALPSLRRGVNQQRFLLTQVGSLHCLEGTVDWAQTYPTGELVDVPLPAWHHEQLLIDSRPDVKGRLLDVHPLLGSGVRLPDGTRLWQSDVGISALPWLADHQVNGVPVLPGAAFAEICLAATSSISGALEHVELTQLEFRNALLLQDNTFVATSAQSEADGKTAIEISSFDEDENSITHATAVMQATTSPPPPAVDNVEDILTRHPHVVDPEEVYGRLRGLGIVHGANFTGLVTIRHAGPTCDTAIAQIQLPAPISSEGRGYQIHPVLLDVCLQALSAHPALSGSAQLMLPAGCASLRVFGNQRAARHCLVTMRHCDETSALGDLRILASDGSVIATLEGVRLGRTEQADEATFNSRLWVTEWDQTPIPSAAAGEDDRIVFIIQDDNGTTDDLVPRIVQMIGKHRCEVLHAPLEVAGNEHLARSFAALLKTRGIASVVLLGSAFSPEDADSCDRALLHSHRLAALVQSMVSEHSGELPRLWVVTRQAQRVNGDDQPNLSQAGLRGLCRVLMLEHPELRTTYLDIDASTEPEHLWSEFQSDHSQDEIAWREDRRYLARLRPRPLQPYERHRTTAEFGVDGLALDIGTRGNLETLEIVSRNRRQPAAGEVEVQVKAASLNYADVLNAMGLYDTPDGTQYPLGADFAGEVVAVGPGVESLEAGDRVAGAKSGSLATFQTLPAGHVLPLPAHISWEEGAGLPAAYLTAWQALVGLADLQKGERVLIHTASGGVGQAAINIAQSIGAEIYATAGSQAKRDLLRNLGVDHVMDSRTLAFADDIRSRTNGVDVVVNTLTGPAQQASFNSLRSGGRFVELGKKDIYRHRRVDLFSFRRNISFHSFDLGLMAENQPEKMARIFKDIAKALSEGTIKPIPVRTFPLTQAESALRTLAAGKHTGKLVLQFPSTGCTQAVVLPKEFPLARGDGAYIITGGLGGLGLVLADWLADNGASRIVLNGRSAPSSEAREVIRSISEKGGDVVVVLGDIAATGTGEKVVGEAIASGLPLRGVMHAAAVVPETPVAKLDHAAFQRAWAGKVAGAWHLHKAAQGHPLDWWLNFSSASTLLGFPGLGAYASACGWVDTFTWWQRDRGIPAISVAWGAWADHGLGQSFAERGYEMIQVSEGLLACDRILRHDRPLTGYTPATSPAWLTMLASTVESSFLSGLGETNPLRARDANEDSGLAVEVREAKTQDARRALITKFIQSNAGNILGISSESLEQEQQLKDSGLDSLMALELRTRIEKATGVRIPTKMLWSNGSPRELTGYVHDQIAAQEKTETDE</sequence>
<dbReference type="OrthoDB" id="4537517at2"/>
<dbReference type="Pfam" id="PF13602">
    <property type="entry name" value="ADH_zinc_N_2"/>
    <property type="match status" value="1"/>
</dbReference>
<accession>A0A4R5ALP4</accession>
<comment type="caution">
    <text evidence="10">The sequence shown here is derived from an EMBL/GenBank/DDBJ whole genome shotgun (WGS) entry which is preliminary data.</text>
</comment>
<dbReference type="GO" id="GO:0016491">
    <property type="term" value="F:oxidoreductase activity"/>
    <property type="evidence" value="ECO:0007669"/>
    <property type="project" value="InterPro"/>
</dbReference>
<dbReference type="PROSITE" id="PS52004">
    <property type="entry name" value="KS3_2"/>
    <property type="match status" value="1"/>
</dbReference>
<dbReference type="InterPro" id="IPR036736">
    <property type="entry name" value="ACP-like_sf"/>
</dbReference>
<dbReference type="GO" id="GO:0004315">
    <property type="term" value="F:3-oxoacyl-[acyl-carrier-protein] synthase activity"/>
    <property type="evidence" value="ECO:0007669"/>
    <property type="project" value="InterPro"/>
</dbReference>
<dbReference type="GO" id="GO:0005886">
    <property type="term" value="C:plasma membrane"/>
    <property type="evidence" value="ECO:0007669"/>
    <property type="project" value="TreeGrafter"/>
</dbReference>
<dbReference type="InterPro" id="IPR016039">
    <property type="entry name" value="Thiolase-like"/>
</dbReference>
<dbReference type="InterPro" id="IPR049551">
    <property type="entry name" value="PKS_DH_C"/>
</dbReference>
<evidence type="ECO:0000256" key="2">
    <source>
        <dbReference type="ARBA" id="ARBA00022553"/>
    </source>
</evidence>
<reference evidence="10 11" key="1">
    <citation type="submission" date="2019-03" db="EMBL/GenBank/DDBJ databases">
        <title>Draft genome sequences of novel Actinobacteria.</title>
        <authorList>
            <person name="Sahin N."/>
            <person name="Ay H."/>
            <person name="Saygin H."/>
        </authorList>
    </citation>
    <scope>NUCLEOTIDE SEQUENCE [LARGE SCALE GENOMIC DNA]</scope>
    <source>
        <strain evidence="10 11">H3C3</strain>
    </source>
</reference>
<feature type="region of interest" description="C-terminal hotdog fold" evidence="5">
    <location>
        <begin position="1045"/>
        <end position="1191"/>
    </location>
</feature>
<dbReference type="InterPro" id="IPR049900">
    <property type="entry name" value="PKS_mFAS_DH"/>
</dbReference>
<dbReference type="EMBL" id="SMKU01000275">
    <property type="protein sequence ID" value="TDD72506.1"/>
    <property type="molecule type" value="Genomic_DNA"/>
</dbReference>
<dbReference type="PANTHER" id="PTHR43775:SF37">
    <property type="entry name" value="SI:DKEY-61P9.11"/>
    <property type="match status" value="1"/>
</dbReference>
<dbReference type="Gene3D" id="1.10.1200.10">
    <property type="entry name" value="ACP-like"/>
    <property type="match status" value="1"/>
</dbReference>
<dbReference type="Gene3D" id="3.40.50.720">
    <property type="entry name" value="NAD(P)-binding Rossmann-like Domain"/>
    <property type="match status" value="3"/>
</dbReference>
<evidence type="ECO:0000313" key="11">
    <source>
        <dbReference type="Proteomes" id="UP000294513"/>
    </source>
</evidence>
<dbReference type="InterPro" id="IPR020843">
    <property type="entry name" value="ER"/>
</dbReference>
<dbReference type="InterPro" id="IPR050091">
    <property type="entry name" value="PKS_NRPS_Biosynth_Enz"/>
</dbReference>
<dbReference type="Gene3D" id="3.10.129.110">
    <property type="entry name" value="Polyketide synthase dehydratase"/>
    <property type="match status" value="1"/>
</dbReference>
<dbReference type="Proteomes" id="UP000294513">
    <property type="component" value="Unassembled WGS sequence"/>
</dbReference>
<dbReference type="Pfam" id="PF00698">
    <property type="entry name" value="Acyl_transf_1"/>
    <property type="match status" value="1"/>
</dbReference>
<dbReference type="InterPro" id="IPR032821">
    <property type="entry name" value="PKS_assoc"/>
</dbReference>
<evidence type="ECO:0000256" key="6">
    <source>
        <dbReference type="SAM" id="MobiDB-lite"/>
    </source>
</evidence>
<dbReference type="SMART" id="SM00825">
    <property type="entry name" value="PKS_KS"/>
    <property type="match status" value="1"/>
</dbReference>
<dbReference type="SUPFAM" id="SSF55048">
    <property type="entry name" value="Probable ACP-binding domain of malonyl-CoA ACP transacylase"/>
    <property type="match status" value="1"/>
</dbReference>
<dbReference type="InterPro" id="IPR042104">
    <property type="entry name" value="PKS_dehydratase_sf"/>
</dbReference>
<dbReference type="InterPro" id="IPR016035">
    <property type="entry name" value="Acyl_Trfase/lysoPLipase"/>
</dbReference>
<dbReference type="Gene3D" id="3.40.366.10">
    <property type="entry name" value="Malonyl-Coenzyme A Acyl Carrier Protein, domain 2"/>
    <property type="match status" value="1"/>
</dbReference>
<dbReference type="PROSITE" id="PS50075">
    <property type="entry name" value="CARRIER"/>
    <property type="match status" value="1"/>
</dbReference>
<dbReference type="SUPFAM" id="SSF53901">
    <property type="entry name" value="Thiolase-like"/>
    <property type="match status" value="1"/>
</dbReference>
<dbReference type="InterPro" id="IPR013154">
    <property type="entry name" value="ADH-like_N"/>
</dbReference>
<evidence type="ECO:0000259" key="9">
    <source>
        <dbReference type="PROSITE" id="PS52019"/>
    </source>
</evidence>
<evidence type="ECO:0000256" key="3">
    <source>
        <dbReference type="ARBA" id="ARBA00022679"/>
    </source>
</evidence>
<keyword evidence="4" id="KW-0511">Multifunctional enzyme</keyword>
<dbReference type="InterPro" id="IPR049552">
    <property type="entry name" value="PKS_DH_N"/>
</dbReference>
<dbReference type="Pfam" id="PF16197">
    <property type="entry name" value="KAsynt_C_assoc"/>
    <property type="match status" value="1"/>
</dbReference>
<dbReference type="InterPro" id="IPR014043">
    <property type="entry name" value="Acyl_transferase_dom"/>
</dbReference>
<dbReference type="InterPro" id="IPR001227">
    <property type="entry name" value="Ac_transferase_dom_sf"/>
</dbReference>
<keyword evidence="11" id="KW-1185">Reference proteome</keyword>
<dbReference type="SUPFAM" id="SSF52151">
    <property type="entry name" value="FabD/lysophospholipase-like"/>
    <property type="match status" value="1"/>
</dbReference>
<dbReference type="SUPFAM" id="SSF50129">
    <property type="entry name" value="GroES-like"/>
    <property type="match status" value="1"/>
</dbReference>
<feature type="active site" description="Proton acceptor; for dehydratase activity" evidence="5">
    <location>
        <position position="940"/>
    </location>
</feature>
<dbReference type="FunFam" id="3.40.47.10:FF:000019">
    <property type="entry name" value="Polyketide synthase type I"/>
    <property type="match status" value="1"/>
</dbReference>
<feature type="domain" description="Carrier" evidence="7">
    <location>
        <begin position="2031"/>
        <end position="2105"/>
    </location>
</feature>
<dbReference type="InterPro" id="IPR006162">
    <property type="entry name" value="Ppantetheine_attach_site"/>
</dbReference>
<gene>
    <name evidence="10" type="ORF">E1298_35000</name>
</gene>
<dbReference type="InterPro" id="IPR020807">
    <property type="entry name" value="PKS_DH"/>
</dbReference>
<dbReference type="GO" id="GO:0071770">
    <property type="term" value="P:DIM/DIP cell wall layer assembly"/>
    <property type="evidence" value="ECO:0007669"/>
    <property type="project" value="TreeGrafter"/>
</dbReference>
<feature type="active site" description="Proton donor; for dehydratase activity" evidence="5">
    <location>
        <position position="1109"/>
    </location>
</feature>
<dbReference type="InterPro" id="IPR036291">
    <property type="entry name" value="NAD(P)-bd_dom_sf"/>
</dbReference>
<dbReference type="Pfam" id="PF14765">
    <property type="entry name" value="PS-DH"/>
    <property type="match status" value="1"/>
</dbReference>